<evidence type="ECO:0000313" key="2">
    <source>
        <dbReference type="EMBL" id="KAF1767777.1"/>
    </source>
</evidence>
<accession>A0A6A5HN71</accession>
<proteinExistence type="predicted"/>
<protein>
    <submittedName>
        <fullName evidence="2">Uncharacterized protein</fullName>
    </submittedName>
</protein>
<reference evidence="2 3" key="1">
    <citation type="submission" date="2019-12" db="EMBL/GenBank/DDBJ databases">
        <title>Chromosome-level assembly of the Caenorhabditis remanei genome.</title>
        <authorList>
            <person name="Teterina A.A."/>
            <person name="Willis J.H."/>
            <person name="Phillips P.C."/>
        </authorList>
    </citation>
    <scope>NUCLEOTIDE SEQUENCE [LARGE SCALE GENOMIC DNA]</scope>
    <source>
        <strain evidence="2 3">PX506</strain>
        <tissue evidence="2">Whole organism</tissue>
    </source>
</reference>
<dbReference type="RefSeq" id="XP_053590604.1">
    <property type="nucleotide sequence ID" value="XM_053726410.1"/>
</dbReference>
<name>A0A6A5HN71_CAERE</name>
<organism evidence="2 3">
    <name type="scientific">Caenorhabditis remanei</name>
    <name type="common">Caenorhabditis vulgaris</name>
    <dbReference type="NCBI Taxonomy" id="31234"/>
    <lineage>
        <taxon>Eukaryota</taxon>
        <taxon>Metazoa</taxon>
        <taxon>Ecdysozoa</taxon>
        <taxon>Nematoda</taxon>
        <taxon>Chromadorea</taxon>
        <taxon>Rhabditida</taxon>
        <taxon>Rhabditina</taxon>
        <taxon>Rhabditomorpha</taxon>
        <taxon>Rhabditoidea</taxon>
        <taxon>Rhabditidae</taxon>
        <taxon>Peloderinae</taxon>
        <taxon>Caenorhabditis</taxon>
    </lineage>
</organism>
<sequence>MLRVILSQFVHLKSAEISLEDPMNLSEIGSALGIDWDNSALITYRYSFSISDHRNLQYFSACQVICRNWTASWCWKRLKTNVTTTTRRDAAAKTTTRATKRKQNKVSEVRKVSDTRDDEGGRFRDEDEERRQEKEGRGSTMRKSN</sequence>
<dbReference type="CTD" id="78774508"/>
<feature type="compositionally biased region" description="Basic and acidic residues" evidence="1">
    <location>
        <begin position="105"/>
        <end position="137"/>
    </location>
</feature>
<feature type="region of interest" description="Disordered" evidence="1">
    <location>
        <begin position="85"/>
        <end position="145"/>
    </location>
</feature>
<comment type="caution">
    <text evidence="2">The sequence shown here is derived from an EMBL/GenBank/DDBJ whole genome shotgun (WGS) entry which is preliminary data.</text>
</comment>
<dbReference type="GeneID" id="78774508"/>
<gene>
    <name evidence="2" type="ORF">GCK72_007736</name>
</gene>
<evidence type="ECO:0000313" key="3">
    <source>
        <dbReference type="Proteomes" id="UP000483820"/>
    </source>
</evidence>
<dbReference type="AlphaFoldDB" id="A0A6A5HN71"/>
<dbReference type="Proteomes" id="UP000483820">
    <property type="component" value="Chromosome II"/>
</dbReference>
<dbReference type="EMBL" id="WUAV01000002">
    <property type="protein sequence ID" value="KAF1767777.1"/>
    <property type="molecule type" value="Genomic_DNA"/>
</dbReference>
<dbReference type="KEGG" id="crq:GCK72_007736"/>
<evidence type="ECO:0000256" key="1">
    <source>
        <dbReference type="SAM" id="MobiDB-lite"/>
    </source>
</evidence>